<evidence type="ECO:0000313" key="2">
    <source>
        <dbReference type="EMBL" id="CAK0816087.1"/>
    </source>
</evidence>
<proteinExistence type="predicted"/>
<evidence type="ECO:0000313" key="3">
    <source>
        <dbReference type="Proteomes" id="UP001189429"/>
    </source>
</evidence>
<dbReference type="PROSITE" id="PS51184">
    <property type="entry name" value="JMJC"/>
    <property type="match status" value="1"/>
</dbReference>
<sequence>MPSFVQRLHQHWLLDRTINIYGMIMRSLHANLRHGGGLIVGDAPELIQSDGSWDLQSLLASHGELIVRTSLVSKVSNEAFPADGPSMRIKEFVDLNSTKYSVFQKCEEGDMFAFNVSAIPAELDKLIILSMAKGGSSTAFHNHGVAAFFLVSGIKLWLLAKRIPAAMQHVLAYQTGHELLQHREHFDEWGVTVLLQRPGQIVVVPYLWYHSTINLETAIGVSYQGEYNITSGTTDNEHSCIGSFQEGQCSQAFRICTGENPYQIRYWEECIGSWDPTEAREHLQELEKHILATSCIDCEYEWTRVAFMWARLDVKKAVSCLKRALKANPSYIQALMGAFALTNDEKFEKKLKKLYGRFPSTPPLQDHFEPRAEPEL</sequence>
<accession>A0ABN9REJ0</accession>
<evidence type="ECO:0000259" key="1">
    <source>
        <dbReference type="PROSITE" id="PS51184"/>
    </source>
</evidence>
<dbReference type="SUPFAM" id="SSF51197">
    <property type="entry name" value="Clavaminate synthase-like"/>
    <property type="match status" value="1"/>
</dbReference>
<dbReference type="Proteomes" id="UP001189429">
    <property type="component" value="Unassembled WGS sequence"/>
</dbReference>
<dbReference type="Gene3D" id="2.60.120.650">
    <property type="entry name" value="Cupin"/>
    <property type="match status" value="1"/>
</dbReference>
<keyword evidence="3" id="KW-1185">Reference proteome</keyword>
<dbReference type="InterPro" id="IPR003347">
    <property type="entry name" value="JmjC_dom"/>
</dbReference>
<comment type="caution">
    <text evidence="2">The sequence shown here is derived from an EMBL/GenBank/DDBJ whole genome shotgun (WGS) entry which is preliminary data.</text>
</comment>
<organism evidence="2 3">
    <name type="scientific">Prorocentrum cordatum</name>
    <dbReference type="NCBI Taxonomy" id="2364126"/>
    <lineage>
        <taxon>Eukaryota</taxon>
        <taxon>Sar</taxon>
        <taxon>Alveolata</taxon>
        <taxon>Dinophyceae</taxon>
        <taxon>Prorocentrales</taxon>
        <taxon>Prorocentraceae</taxon>
        <taxon>Prorocentrum</taxon>
    </lineage>
</organism>
<reference evidence="2" key="1">
    <citation type="submission" date="2023-10" db="EMBL/GenBank/DDBJ databases">
        <authorList>
            <person name="Chen Y."/>
            <person name="Shah S."/>
            <person name="Dougan E. K."/>
            <person name="Thang M."/>
            <person name="Chan C."/>
        </authorList>
    </citation>
    <scope>NUCLEOTIDE SEQUENCE [LARGE SCALE GENOMIC DNA]</scope>
</reference>
<feature type="domain" description="JmjC" evidence="1">
    <location>
        <begin position="94"/>
        <end position="240"/>
    </location>
</feature>
<dbReference type="EMBL" id="CAUYUJ010006091">
    <property type="protein sequence ID" value="CAK0816087.1"/>
    <property type="molecule type" value="Genomic_DNA"/>
</dbReference>
<protein>
    <recommendedName>
        <fullName evidence="1">JmjC domain-containing protein</fullName>
    </recommendedName>
</protein>
<name>A0ABN9REJ0_9DINO</name>
<gene>
    <name evidence="2" type="ORF">PCOR1329_LOCUS19158</name>
</gene>